<accession>A0ACA9PQU9</accession>
<proteinExistence type="predicted"/>
<dbReference type="Proteomes" id="UP000789920">
    <property type="component" value="Unassembled WGS sequence"/>
</dbReference>
<dbReference type="EMBL" id="CAJVQC010021920">
    <property type="protein sequence ID" value="CAG8715622.1"/>
    <property type="molecule type" value="Genomic_DNA"/>
</dbReference>
<reference evidence="1" key="1">
    <citation type="submission" date="2021-06" db="EMBL/GenBank/DDBJ databases">
        <authorList>
            <person name="Kallberg Y."/>
            <person name="Tangrot J."/>
            <person name="Rosling A."/>
        </authorList>
    </citation>
    <scope>NUCLEOTIDE SEQUENCE</scope>
    <source>
        <strain evidence="1">MA461A</strain>
    </source>
</reference>
<gene>
    <name evidence="1" type="ORF">RPERSI_LOCUS10870</name>
</gene>
<protein>
    <submittedName>
        <fullName evidence="1">11775_t:CDS:1</fullName>
    </submittedName>
</protein>
<organism evidence="1 2">
    <name type="scientific">Racocetra persica</name>
    <dbReference type="NCBI Taxonomy" id="160502"/>
    <lineage>
        <taxon>Eukaryota</taxon>
        <taxon>Fungi</taxon>
        <taxon>Fungi incertae sedis</taxon>
        <taxon>Mucoromycota</taxon>
        <taxon>Glomeromycotina</taxon>
        <taxon>Glomeromycetes</taxon>
        <taxon>Diversisporales</taxon>
        <taxon>Gigasporaceae</taxon>
        <taxon>Racocetra</taxon>
    </lineage>
</organism>
<name>A0ACA9PQU9_9GLOM</name>
<evidence type="ECO:0000313" key="1">
    <source>
        <dbReference type="EMBL" id="CAG8715622.1"/>
    </source>
</evidence>
<feature type="non-terminal residue" evidence="1">
    <location>
        <position position="1"/>
    </location>
</feature>
<sequence>LEGGIDSESNNKLYIGLAKDKDDIGLEVRENSKGLVNSDLELAESRSSVVSDFGLDSIYSLSFKKSENIM</sequence>
<keyword evidence="2" id="KW-1185">Reference proteome</keyword>
<evidence type="ECO:0000313" key="2">
    <source>
        <dbReference type="Proteomes" id="UP000789920"/>
    </source>
</evidence>
<comment type="caution">
    <text evidence="1">The sequence shown here is derived from an EMBL/GenBank/DDBJ whole genome shotgun (WGS) entry which is preliminary data.</text>
</comment>